<dbReference type="InterPro" id="IPR000589">
    <property type="entry name" value="Ribosomal_uS15"/>
</dbReference>
<evidence type="ECO:0000256" key="2">
    <source>
        <dbReference type="ARBA" id="ARBA00022980"/>
    </source>
</evidence>
<keyword evidence="3" id="KW-0687">Ribonucleoprotein</keyword>
<evidence type="ECO:0008006" key="6">
    <source>
        <dbReference type="Google" id="ProtNLM"/>
    </source>
</evidence>
<evidence type="ECO:0000256" key="1">
    <source>
        <dbReference type="ARBA" id="ARBA00008434"/>
    </source>
</evidence>
<evidence type="ECO:0000256" key="3">
    <source>
        <dbReference type="ARBA" id="ARBA00023274"/>
    </source>
</evidence>
<dbReference type="InterPro" id="IPR009068">
    <property type="entry name" value="uS15_NS1_RNA-bd_sf"/>
</dbReference>
<comment type="similarity">
    <text evidence="1">Belongs to the universal ribosomal protein uS15 family.</text>
</comment>
<keyword evidence="5" id="KW-1185">Reference proteome</keyword>
<dbReference type="GO" id="GO:0006412">
    <property type="term" value="P:translation"/>
    <property type="evidence" value="ECO:0007669"/>
    <property type="project" value="InterPro"/>
</dbReference>
<dbReference type="Proteomes" id="UP000886653">
    <property type="component" value="Unassembled WGS sequence"/>
</dbReference>
<comment type="caution">
    <text evidence="4">The sequence shown here is derived from an EMBL/GenBank/DDBJ whole genome shotgun (WGS) entry which is preliminary data.</text>
</comment>
<dbReference type="Pfam" id="PF00312">
    <property type="entry name" value="Ribosomal_S15"/>
    <property type="match status" value="1"/>
</dbReference>
<evidence type="ECO:0000313" key="4">
    <source>
        <dbReference type="EMBL" id="KAG0152008.1"/>
    </source>
</evidence>
<dbReference type="PANTHER" id="PTHR23321:SF26">
    <property type="entry name" value="SMALL RIBOSOMAL SUBUNIT PROTEIN US15M"/>
    <property type="match status" value="1"/>
</dbReference>
<reference evidence="4" key="1">
    <citation type="submission" date="2013-11" db="EMBL/GenBank/DDBJ databases">
        <title>Genome sequence of the fusiform rust pathogen reveals effectors for host alternation and coevolution with pine.</title>
        <authorList>
            <consortium name="DOE Joint Genome Institute"/>
            <person name="Smith K."/>
            <person name="Pendleton A."/>
            <person name="Kubisiak T."/>
            <person name="Anderson C."/>
            <person name="Salamov A."/>
            <person name="Aerts A."/>
            <person name="Riley R."/>
            <person name="Clum A."/>
            <person name="Lindquist E."/>
            <person name="Ence D."/>
            <person name="Campbell M."/>
            <person name="Kronenberg Z."/>
            <person name="Feau N."/>
            <person name="Dhillon B."/>
            <person name="Hamelin R."/>
            <person name="Burleigh J."/>
            <person name="Smith J."/>
            <person name="Yandell M."/>
            <person name="Nelson C."/>
            <person name="Grigoriev I."/>
            <person name="Davis J."/>
        </authorList>
    </citation>
    <scope>NUCLEOTIDE SEQUENCE</scope>
    <source>
        <strain evidence="4">G11</strain>
    </source>
</reference>
<dbReference type="OrthoDB" id="441444at2759"/>
<dbReference type="CDD" id="cd00677">
    <property type="entry name" value="S15_NS1_EPRS_RNA-bind"/>
    <property type="match status" value="1"/>
</dbReference>
<dbReference type="SUPFAM" id="SSF47060">
    <property type="entry name" value="S15/NS1 RNA-binding domain"/>
    <property type="match status" value="1"/>
</dbReference>
<protein>
    <recommendedName>
        <fullName evidence="6">Ribosomal protein S15</fullName>
    </recommendedName>
</protein>
<accession>A0A9P6NTK6</accession>
<evidence type="ECO:0000313" key="5">
    <source>
        <dbReference type="Proteomes" id="UP000886653"/>
    </source>
</evidence>
<dbReference type="SMART" id="SM01387">
    <property type="entry name" value="Ribosomal_S15"/>
    <property type="match status" value="1"/>
</dbReference>
<dbReference type="GO" id="GO:0005840">
    <property type="term" value="C:ribosome"/>
    <property type="evidence" value="ECO:0007669"/>
    <property type="project" value="UniProtKB-KW"/>
</dbReference>
<keyword evidence="2" id="KW-0689">Ribosomal protein</keyword>
<dbReference type="GO" id="GO:1990904">
    <property type="term" value="C:ribonucleoprotein complex"/>
    <property type="evidence" value="ECO:0007669"/>
    <property type="project" value="UniProtKB-KW"/>
</dbReference>
<name>A0A9P6NTK6_9BASI</name>
<dbReference type="Gene3D" id="1.10.287.10">
    <property type="entry name" value="S15/NS1, RNA-binding"/>
    <property type="match status" value="1"/>
</dbReference>
<dbReference type="GO" id="GO:0005737">
    <property type="term" value="C:cytoplasm"/>
    <property type="evidence" value="ECO:0007669"/>
    <property type="project" value="UniProtKB-ARBA"/>
</dbReference>
<dbReference type="AlphaFoldDB" id="A0A9P6NTK6"/>
<dbReference type="GO" id="GO:0003735">
    <property type="term" value="F:structural constituent of ribosome"/>
    <property type="evidence" value="ECO:0007669"/>
    <property type="project" value="InterPro"/>
</dbReference>
<organism evidence="4 5">
    <name type="scientific">Cronartium quercuum f. sp. fusiforme G11</name>
    <dbReference type="NCBI Taxonomy" id="708437"/>
    <lineage>
        <taxon>Eukaryota</taxon>
        <taxon>Fungi</taxon>
        <taxon>Dikarya</taxon>
        <taxon>Basidiomycota</taxon>
        <taxon>Pucciniomycotina</taxon>
        <taxon>Pucciniomycetes</taxon>
        <taxon>Pucciniales</taxon>
        <taxon>Coleosporiaceae</taxon>
        <taxon>Cronartium</taxon>
    </lineage>
</organism>
<dbReference type="PANTHER" id="PTHR23321">
    <property type="entry name" value="RIBOSOMAL PROTEIN S15, BACTERIAL AND ORGANELLAR"/>
    <property type="match status" value="1"/>
</dbReference>
<dbReference type="InterPro" id="IPR005290">
    <property type="entry name" value="Ribosomal_uS15_bac-type"/>
</dbReference>
<proteinExistence type="inferred from homology"/>
<sequence>MSSAGLMAQLVRRCIPFANAPIPTVPTRRLPYLPTSSSLPINALFSTSSVTHVKTKAEKKEIRRKKLKAYEAVKEQKRMALQKSKPDPVLGYSTLEPKDYMNWEKCELNQLILKNEDVWSGKLDPDRPDDQAPKILNFGLTEDHKELLFEALPAVSSQKSILEVTNFEAAQQQRHERSMAEETAKRKALARILDLRNADAGAIDKVNKLRIMEAFSPKLGLDQEQKLDPGCSEVQAAIATYRIHAVLKHAWSNTRDIHSRRHLSDLVMHRMKILKYLRKTAPARYRALLPRIGLQPRYLGEELIIRSKLPLQPGERAH</sequence>
<dbReference type="EMBL" id="MU167210">
    <property type="protein sequence ID" value="KAG0152008.1"/>
    <property type="molecule type" value="Genomic_DNA"/>
</dbReference>
<gene>
    <name evidence="4" type="ORF">CROQUDRAFT_650598</name>
</gene>
<dbReference type="HAMAP" id="MF_01343_B">
    <property type="entry name" value="Ribosomal_uS15_B"/>
    <property type="match status" value="1"/>
</dbReference>